<keyword evidence="18" id="KW-1185">Reference proteome</keyword>
<dbReference type="GO" id="GO:1990168">
    <property type="term" value="P:protein K33-linked deubiquitination"/>
    <property type="evidence" value="ECO:0007669"/>
    <property type="project" value="TreeGrafter"/>
</dbReference>
<evidence type="ECO:0000313" key="18">
    <source>
        <dbReference type="Proteomes" id="UP001165740"/>
    </source>
</evidence>
<keyword evidence="11" id="KW-0833">Ubl conjugation pathway</keyword>
<dbReference type="PANTHER" id="PTHR13367:SF3">
    <property type="entry name" value="TUMOR NECROSIS FACTOR ALPHA-INDUCED PROTEIN 3"/>
    <property type="match status" value="1"/>
</dbReference>
<dbReference type="Proteomes" id="UP001165740">
    <property type="component" value="Chromosome 2"/>
</dbReference>
<dbReference type="PROSITE" id="PS51036">
    <property type="entry name" value="ZF_A20"/>
    <property type="match status" value="2"/>
</dbReference>
<feature type="domain" description="OTU" evidence="16">
    <location>
        <begin position="88"/>
        <end position="256"/>
    </location>
</feature>
<keyword evidence="10" id="KW-0863">Zinc-finger</keyword>
<keyword evidence="15" id="KW-0539">Nucleus</keyword>
<dbReference type="GO" id="GO:0005737">
    <property type="term" value="C:cytoplasm"/>
    <property type="evidence" value="ECO:0007669"/>
    <property type="project" value="UniProtKB-SubCell"/>
</dbReference>
<protein>
    <recommendedName>
        <fullName evidence="5">ubiquitinyl hydrolase 1</fullName>
        <ecNumber evidence="5">3.4.19.12</ecNumber>
    </recommendedName>
</protein>
<dbReference type="RefSeq" id="XP_013094771.2">
    <property type="nucleotide sequence ID" value="XM_013239317.2"/>
</dbReference>
<comment type="similarity">
    <text evidence="4">Belongs to the peptidase C64 family.</text>
</comment>
<evidence type="ECO:0000256" key="15">
    <source>
        <dbReference type="ARBA" id="ARBA00023242"/>
    </source>
</evidence>
<dbReference type="GO" id="GO:0008270">
    <property type="term" value="F:zinc ion binding"/>
    <property type="evidence" value="ECO:0007669"/>
    <property type="project" value="UniProtKB-KW"/>
</dbReference>
<dbReference type="GO" id="GO:0004843">
    <property type="term" value="F:cysteine-type deubiquitinase activity"/>
    <property type="evidence" value="ECO:0007669"/>
    <property type="project" value="UniProtKB-EC"/>
</dbReference>
<evidence type="ECO:0000313" key="19">
    <source>
        <dbReference type="RefSeq" id="XP_013094771.2"/>
    </source>
</evidence>
<dbReference type="OrthoDB" id="10064699at2759"/>
<name>A0A9U8EMS5_BIOGL</name>
<evidence type="ECO:0000256" key="11">
    <source>
        <dbReference type="ARBA" id="ARBA00022786"/>
    </source>
</evidence>
<reference evidence="19" key="1">
    <citation type="submission" date="2025-08" db="UniProtKB">
        <authorList>
            <consortium name="RefSeq"/>
        </authorList>
    </citation>
    <scope>IDENTIFICATION</scope>
</reference>
<feature type="domain" description="A20-type" evidence="17">
    <location>
        <begin position="704"/>
        <end position="739"/>
    </location>
</feature>
<feature type="domain" description="A20-type" evidence="17">
    <location>
        <begin position="561"/>
        <end position="596"/>
    </location>
</feature>
<evidence type="ECO:0000259" key="16">
    <source>
        <dbReference type="PROSITE" id="PS50802"/>
    </source>
</evidence>
<keyword evidence="8" id="KW-0645">Protease</keyword>
<dbReference type="PANTHER" id="PTHR13367">
    <property type="entry name" value="UBIQUITIN THIOESTERASE"/>
    <property type="match status" value="1"/>
</dbReference>
<dbReference type="GO" id="GO:0035523">
    <property type="term" value="P:protein K29-linked deubiquitination"/>
    <property type="evidence" value="ECO:0007669"/>
    <property type="project" value="TreeGrafter"/>
</dbReference>
<comment type="catalytic activity">
    <reaction evidence="1">
        <text>Thiol-dependent hydrolysis of ester, thioester, amide, peptide and isopeptide bonds formed by the C-terminal Gly of ubiquitin (a 76-residue protein attached to proteins as an intracellular targeting signal).</text>
        <dbReference type="EC" id="3.4.19.12"/>
    </reaction>
</comment>
<evidence type="ECO:0000256" key="10">
    <source>
        <dbReference type="ARBA" id="ARBA00022771"/>
    </source>
</evidence>
<dbReference type="Pfam" id="PF02338">
    <property type="entry name" value="OTU"/>
    <property type="match status" value="1"/>
</dbReference>
<dbReference type="SMART" id="SM00259">
    <property type="entry name" value="ZnF_A20"/>
    <property type="match status" value="3"/>
</dbReference>
<dbReference type="GO" id="GO:0070530">
    <property type="term" value="F:K63-linked polyubiquitin modification-dependent protein binding"/>
    <property type="evidence" value="ECO:0007669"/>
    <property type="project" value="TreeGrafter"/>
</dbReference>
<keyword evidence="14" id="KW-0862">Zinc</keyword>
<evidence type="ECO:0000256" key="6">
    <source>
        <dbReference type="ARBA" id="ARBA00022490"/>
    </source>
</evidence>
<dbReference type="GO" id="GO:0071947">
    <property type="term" value="P:protein deubiquitination involved in ubiquitin-dependent protein catabolic process"/>
    <property type="evidence" value="ECO:0007669"/>
    <property type="project" value="TreeGrafter"/>
</dbReference>
<dbReference type="AlphaFoldDB" id="A0A9U8EMS5"/>
<dbReference type="CDD" id="cd22750">
    <property type="entry name" value="OTU_C64"/>
    <property type="match status" value="1"/>
</dbReference>
<dbReference type="InterPro" id="IPR003323">
    <property type="entry name" value="OTU_dom"/>
</dbReference>
<dbReference type="PROSITE" id="PS50802">
    <property type="entry name" value="OTU"/>
    <property type="match status" value="1"/>
</dbReference>
<keyword evidence="9" id="KW-0479">Metal-binding</keyword>
<dbReference type="InterPro" id="IPR002653">
    <property type="entry name" value="Znf_A20"/>
</dbReference>
<keyword evidence="12" id="KW-0378">Hydrolase</keyword>
<gene>
    <name evidence="19" type="primary">LOC106078457</name>
</gene>
<evidence type="ECO:0000256" key="5">
    <source>
        <dbReference type="ARBA" id="ARBA00012759"/>
    </source>
</evidence>
<dbReference type="InterPro" id="IPR051346">
    <property type="entry name" value="OTU_Deubiquitinase"/>
</dbReference>
<evidence type="ECO:0000256" key="14">
    <source>
        <dbReference type="ARBA" id="ARBA00022833"/>
    </source>
</evidence>
<keyword evidence="13" id="KW-0788">Thiol protease</keyword>
<evidence type="ECO:0000256" key="4">
    <source>
        <dbReference type="ARBA" id="ARBA00005865"/>
    </source>
</evidence>
<evidence type="ECO:0000259" key="17">
    <source>
        <dbReference type="PROSITE" id="PS51036"/>
    </source>
</evidence>
<dbReference type="KEGG" id="bgt:106078457"/>
<dbReference type="GeneID" id="106078457"/>
<dbReference type="GO" id="GO:0003677">
    <property type="term" value="F:DNA binding"/>
    <property type="evidence" value="ECO:0007669"/>
    <property type="project" value="InterPro"/>
</dbReference>
<evidence type="ECO:0000256" key="3">
    <source>
        <dbReference type="ARBA" id="ARBA00004496"/>
    </source>
</evidence>
<comment type="subcellular location">
    <subcellularLocation>
        <location evidence="3">Cytoplasm</location>
    </subcellularLocation>
    <subcellularLocation>
        <location evidence="2">Nucleus</location>
    </subcellularLocation>
</comment>
<evidence type="ECO:0000256" key="2">
    <source>
        <dbReference type="ARBA" id="ARBA00004123"/>
    </source>
</evidence>
<dbReference type="GO" id="GO:0016477">
    <property type="term" value="P:cell migration"/>
    <property type="evidence" value="ECO:0007669"/>
    <property type="project" value="TreeGrafter"/>
</dbReference>
<keyword evidence="6" id="KW-0963">Cytoplasm</keyword>
<sequence length="749" mass="84691">MELTPFTDIDKLKREIQQSLSQNIDYRTDHKPITFKHDISFYDCQLPNTTKITRKLKKSFSQLVIDEAMTEDLENIQAINWTKTEFLLQAISVPRDGNCLLHSISLYIWSIKDDANILRELLHIAIVNDIECRFKKRWSRQHVDELSLLVKSTDQLIDKEWEDIANHVTNVLSKNLSAAVPHHSLEAVHIYILANILRRPIIVITSSFACSYSGQQLQSNNLSGLYLPLEWQPQECCKTPVLLGYHLNHFAPLLSEASTENIKDLLFPLVDKDLCFLPIRFLLKEEDCKAWDLIQGYLAIKELEVNIAGSNVAKIPWVQIKVNPPAVNTFEKIFNMCEQEHDSINARSKLSAGANTPAAARNAVPPAALMGPSAPLMSGLENHQPLSMLNERCKNNCGYRCAVGTFPFCHQCFQIEQEKMHQMATAPSLDISISGEGTSSQSNSFEVISCPLEDKNSPYTEITWQEGENIYILKTPDTLESTPLYVDPKPISALERLVSKVLSVNPTKDQGNFSKQSLLTGSNVRDLQREKEKTFQKERNPEHQYINKISPQSSPAFKSQYSRGKPCIMKGCPNFGDPAEQNMCSSCYRNQLCMRENDKLLQTAMRETAPQISVKSLNNTSFLHGSGSSLSYPSKLHMQESTSAFSETAPSSLYSHFPSSFYNEAEQTHANELVTSVTSMRPRLVYSDPHQEKIETFERTLRPMKTEPKCQRSECSNYGNASKQGYCNACFDRFKKEILAASYGDDVPD</sequence>
<keyword evidence="7" id="KW-0597">Phosphoprotein</keyword>
<accession>A0A9U8EMS5</accession>
<evidence type="ECO:0000256" key="7">
    <source>
        <dbReference type="ARBA" id="ARBA00022553"/>
    </source>
</evidence>
<evidence type="ECO:0000256" key="9">
    <source>
        <dbReference type="ARBA" id="ARBA00022723"/>
    </source>
</evidence>
<dbReference type="Gene3D" id="3.90.70.80">
    <property type="match status" value="1"/>
</dbReference>
<dbReference type="GO" id="GO:0007010">
    <property type="term" value="P:cytoskeleton organization"/>
    <property type="evidence" value="ECO:0007669"/>
    <property type="project" value="TreeGrafter"/>
</dbReference>
<dbReference type="GO" id="GO:0005634">
    <property type="term" value="C:nucleus"/>
    <property type="evidence" value="ECO:0007669"/>
    <property type="project" value="UniProtKB-SubCell"/>
</dbReference>
<dbReference type="GO" id="GO:0030177">
    <property type="term" value="P:positive regulation of Wnt signaling pathway"/>
    <property type="evidence" value="ECO:0007669"/>
    <property type="project" value="TreeGrafter"/>
</dbReference>
<evidence type="ECO:0000256" key="1">
    <source>
        <dbReference type="ARBA" id="ARBA00000707"/>
    </source>
</evidence>
<evidence type="ECO:0000256" key="8">
    <source>
        <dbReference type="ARBA" id="ARBA00022670"/>
    </source>
</evidence>
<proteinExistence type="inferred from homology"/>
<dbReference type="EC" id="3.4.19.12" evidence="5"/>
<evidence type="ECO:0000256" key="13">
    <source>
        <dbReference type="ARBA" id="ARBA00022807"/>
    </source>
</evidence>
<dbReference type="Gene3D" id="1.20.5.4770">
    <property type="match status" value="1"/>
</dbReference>
<evidence type="ECO:0000256" key="12">
    <source>
        <dbReference type="ARBA" id="ARBA00022801"/>
    </source>
</evidence>
<organism evidence="18 19">
    <name type="scientific">Biomphalaria glabrata</name>
    <name type="common">Bloodfluke planorb</name>
    <name type="synonym">Freshwater snail</name>
    <dbReference type="NCBI Taxonomy" id="6526"/>
    <lineage>
        <taxon>Eukaryota</taxon>
        <taxon>Metazoa</taxon>
        <taxon>Spiralia</taxon>
        <taxon>Lophotrochozoa</taxon>
        <taxon>Mollusca</taxon>
        <taxon>Gastropoda</taxon>
        <taxon>Heterobranchia</taxon>
        <taxon>Euthyneura</taxon>
        <taxon>Panpulmonata</taxon>
        <taxon>Hygrophila</taxon>
        <taxon>Lymnaeoidea</taxon>
        <taxon>Planorbidae</taxon>
        <taxon>Biomphalaria</taxon>
    </lineage>
</organism>